<dbReference type="AlphaFoldDB" id="X1JP29"/>
<proteinExistence type="predicted"/>
<accession>X1JP29</accession>
<name>X1JP29_9ZZZZ</name>
<organism evidence="1">
    <name type="scientific">marine sediment metagenome</name>
    <dbReference type="NCBI Taxonomy" id="412755"/>
    <lineage>
        <taxon>unclassified sequences</taxon>
        <taxon>metagenomes</taxon>
        <taxon>ecological metagenomes</taxon>
    </lineage>
</organism>
<evidence type="ECO:0000313" key="1">
    <source>
        <dbReference type="EMBL" id="GAH96471.1"/>
    </source>
</evidence>
<gene>
    <name evidence="1" type="ORF">S06H3_01247</name>
</gene>
<protein>
    <submittedName>
        <fullName evidence="1">Uncharacterized protein</fullName>
    </submittedName>
</protein>
<reference evidence="1" key="1">
    <citation type="journal article" date="2014" name="Front. Microbiol.">
        <title>High frequency of phylogenetically diverse reductive dehalogenase-homologous genes in deep subseafloor sedimentary metagenomes.</title>
        <authorList>
            <person name="Kawai M."/>
            <person name="Futagami T."/>
            <person name="Toyoda A."/>
            <person name="Takaki Y."/>
            <person name="Nishi S."/>
            <person name="Hori S."/>
            <person name="Arai W."/>
            <person name="Tsubouchi T."/>
            <person name="Morono Y."/>
            <person name="Uchiyama I."/>
            <person name="Ito T."/>
            <person name="Fujiyama A."/>
            <person name="Inagaki F."/>
            <person name="Takami H."/>
        </authorList>
    </citation>
    <scope>NUCLEOTIDE SEQUENCE</scope>
    <source>
        <strain evidence="1">Expedition CK06-06</strain>
    </source>
</reference>
<comment type="caution">
    <text evidence="1">The sequence shown here is derived from an EMBL/GenBank/DDBJ whole genome shotgun (WGS) entry which is preliminary data.</text>
</comment>
<sequence>MKSKEIIPIVNDVLSQYDFNLTVRQIYYRLISDPYILFDNTKSNYTGFDRILTKARERGQIDWTRIEDRTRQSIGGEGEISEETPEQFLQSYFWTFENCYKYYDKKKWTSQQNFIEVWVEKDALSSLVAQICDKYRVLTFPSRGYSSFTKVKEGIRRLYKNAEIISEEPGESITYKPTYILHLTDLDPSGLGMTKDLKKRLSKYQAGFINVRRIGLDMSQVRKFNLRPNPVKQADSRTAEYVQVYGSDCWELDALPPDELQKIITKEIKKYIDEKAWKDTEEEIEEGKKEIEGRIEEMTENFDDV</sequence>
<dbReference type="EMBL" id="BARV01000300">
    <property type="protein sequence ID" value="GAH96471.1"/>
    <property type="molecule type" value="Genomic_DNA"/>
</dbReference>